<gene>
    <name evidence="10" type="ORF">HW555_002878</name>
</gene>
<comment type="caution">
    <text evidence="10">The sequence shown here is derived from an EMBL/GenBank/DDBJ whole genome shotgun (WGS) entry which is preliminary data.</text>
</comment>
<evidence type="ECO:0000256" key="6">
    <source>
        <dbReference type="ARBA" id="ARBA00023170"/>
    </source>
</evidence>
<evidence type="ECO:0000256" key="4">
    <source>
        <dbReference type="ARBA" id="ARBA00022989"/>
    </source>
</evidence>
<keyword evidence="9" id="KW-0732">Signal</keyword>
<dbReference type="AlphaFoldDB" id="A0A835L932"/>
<keyword evidence="6" id="KW-0675">Receptor</keyword>
<keyword evidence="11" id="KW-1185">Reference proteome</keyword>
<keyword evidence="3 8" id="KW-0812">Transmembrane</keyword>
<feature type="signal peptide" evidence="9">
    <location>
        <begin position="1"/>
        <end position="17"/>
    </location>
</feature>
<reference evidence="10" key="1">
    <citation type="submission" date="2020-08" db="EMBL/GenBank/DDBJ databases">
        <title>Spodoptera exigua strain:BAW_Kor-Di-RS1 Genome sequencing and assembly.</title>
        <authorList>
            <person name="Kim J."/>
            <person name="Nam H.Y."/>
            <person name="Kwon M."/>
            <person name="Choi J.H."/>
            <person name="Cho S.R."/>
            <person name="Kim G.-H."/>
        </authorList>
    </citation>
    <scope>NUCLEOTIDE SEQUENCE</scope>
    <source>
        <strain evidence="10">BAW_Kor-Di-RS1</strain>
        <tissue evidence="10">Whole-body</tissue>
    </source>
</reference>
<dbReference type="InterPro" id="IPR052192">
    <property type="entry name" value="Insect_Ionotropic_Sensory_Rcpt"/>
</dbReference>
<protein>
    <recommendedName>
        <fullName evidence="12">Ionotropic receptor</fullName>
    </recommendedName>
</protein>
<keyword evidence="5 8" id="KW-0472">Membrane</keyword>
<dbReference type="Proteomes" id="UP000648187">
    <property type="component" value="Unassembled WGS sequence"/>
</dbReference>
<dbReference type="EMBL" id="JACKWZ010000026">
    <property type="protein sequence ID" value="KAF9421166.1"/>
    <property type="molecule type" value="Genomic_DNA"/>
</dbReference>
<evidence type="ECO:0000256" key="9">
    <source>
        <dbReference type="SAM" id="SignalP"/>
    </source>
</evidence>
<name>A0A835L932_SPOEX</name>
<feature type="chain" id="PRO_5032953474" description="Ionotropic receptor" evidence="9">
    <location>
        <begin position="18"/>
        <end position="671"/>
    </location>
</feature>
<accession>A0A835L932</accession>
<evidence type="ECO:0000256" key="1">
    <source>
        <dbReference type="ARBA" id="ARBA00004651"/>
    </source>
</evidence>
<feature type="transmembrane region" description="Helical" evidence="8">
    <location>
        <begin position="441"/>
        <end position="458"/>
    </location>
</feature>
<dbReference type="SUPFAM" id="SSF53850">
    <property type="entry name" value="Periplasmic binding protein-like II"/>
    <property type="match status" value="1"/>
</dbReference>
<comment type="subcellular location">
    <subcellularLocation>
        <location evidence="1">Cell membrane</location>
        <topology evidence="1">Multi-pass membrane protein</topology>
    </subcellularLocation>
</comment>
<dbReference type="PANTHER" id="PTHR42643">
    <property type="entry name" value="IONOTROPIC RECEPTOR 20A-RELATED"/>
    <property type="match status" value="1"/>
</dbReference>
<evidence type="ECO:0000256" key="5">
    <source>
        <dbReference type="ARBA" id="ARBA00023136"/>
    </source>
</evidence>
<dbReference type="GO" id="GO:0005886">
    <property type="term" value="C:plasma membrane"/>
    <property type="evidence" value="ECO:0007669"/>
    <property type="project" value="UniProtKB-SubCell"/>
</dbReference>
<evidence type="ECO:0008006" key="12">
    <source>
        <dbReference type="Google" id="ProtNLM"/>
    </source>
</evidence>
<sequence length="671" mass="78374">MKRPLLIVGVFVNAILADFPNMIKPDPDTKKSEVIVDIMTTHFKTNGWNTVMCVGNLPTVFYSKIKQIPFTFVVMNLNNREDHYVDDVVPYHSNIIVISCQNFKDYEALIVKLITSPYWHPLANIILYYNRIEDKEIMAKIFFSLWYHKAINTIMVQYNDVEDTFLVSNYTPYVNEKYEVQPSNKFGCWTRRNLGIPVVGFEKGLTCVEGCHNVTILSRLRAQHLGTCIGFDTIPIKSIQDLKGLILFEDRSKNLHGFMFRSYVIEVKPFSIIDVHEDGSYTFRARDGMIWSTMSKLMNFGIDLSPSVSFMKKPFNFEVNIEKIFSFARRKGDLCLFPIYQFDVIVVEIDFTFPFKESGICIAAGRAGFETTLFEMKNLTVNLKYLFVFHGCFVCIWMVFSLYKAAEKGRFIWDQIGKDFMNAWRNVLMLNLCNPPKYESFRIFLTICLWCFFVLNFTTQAKIISFFTAAKRGKEVDTFEDVIEKGYPIEAMASPDLILPDTEEKFRIINSRLVYEQDIYGCITRMVNDNRRFCLIDCSVGRYIKRNKLNNKGEQYLHIAERDRIHSHYLTMVLSKHSPLTDRYNRYMMMIFEAGLVRKWEQYRYTDIKDEVTTKALSIQDLSGVFKVYCFYLGLTLLSFVIELAIPAIESCQKKITKLRKRKILAKARYD</sequence>
<evidence type="ECO:0000256" key="8">
    <source>
        <dbReference type="SAM" id="Phobius"/>
    </source>
</evidence>
<keyword evidence="4 8" id="KW-1133">Transmembrane helix</keyword>
<keyword evidence="2" id="KW-1003">Cell membrane</keyword>
<proteinExistence type="predicted"/>
<dbReference type="PANTHER" id="PTHR42643:SF38">
    <property type="entry name" value="IONOTROPIC RECEPTOR 100A"/>
    <property type="match status" value="1"/>
</dbReference>
<evidence type="ECO:0000256" key="7">
    <source>
        <dbReference type="ARBA" id="ARBA00023180"/>
    </source>
</evidence>
<evidence type="ECO:0000313" key="10">
    <source>
        <dbReference type="EMBL" id="KAF9421166.1"/>
    </source>
</evidence>
<feature type="transmembrane region" description="Helical" evidence="8">
    <location>
        <begin position="631"/>
        <end position="652"/>
    </location>
</feature>
<evidence type="ECO:0000313" key="11">
    <source>
        <dbReference type="Proteomes" id="UP000648187"/>
    </source>
</evidence>
<organism evidence="10 11">
    <name type="scientific">Spodoptera exigua</name>
    <name type="common">Beet armyworm</name>
    <name type="synonym">Noctua fulgens</name>
    <dbReference type="NCBI Taxonomy" id="7107"/>
    <lineage>
        <taxon>Eukaryota</taxon>
        <taxon>Metazoa</taxon>
        <taxon>Ecdysozoa</taxon>
        <taxon>Arthropoda</taxon>
        <taxon>Hexapoda</taxon>
        <taxon>Insecta</taxon>
        <taxon>Pterygota</taxon>
        <taxon>Neoptera</taxon>
        <taxon>Endopterygota</taxon>
        <taxon>Lepidoptera</taxon>
        <taxon>Glossata</taxon>
        <taxon>Ditrysia</taxon>
        <taxon>Noctuoidea</taxon>
        <taxon>Noctuidae</taxon>
        <taxon>Amphipyrinae</taxon>
        <taxon>Spodoptera</taxon>
    </lineage>
</organism>
<evidence type="ECO:0000256" key="2">
    <source>
        <dbReference type="ARBA" id="ARBA00022475"/>
    </source>
</evidence>
<feature type="transmembrane region" description="Helical" evidence="8">
    <location>
        <begin position="385"/>
        <end position="403"/>
    </location>
</feature>
<evidence type="ECO:0000256" key="3">
    <source>
        <dbReference type="ARBA" id="ARBA00022692"/>
    </source>
</evidence>
<keyword evidence="7" id="KW-0325">Glycoprotein</keyword>